<dbReference type="InterPro" id="IPR003779">
    <property type="entry name" value="CMD-like"/>
</dbReference>
<dbReference type="SUPFAM" id="SSF69118">
    <property type="entry name" value="AhpD-like"/>
    <property type="match status" value="1"/>
</dbReference>
<dbReference type="PANTHER" id="PTHR34846:SF10">
    <property type="entry name" value="CYTOPLASMIC PROTEIN"/>
    <property type="match status" value="1"/>
</dbReference>
<name>A0A3N0GLB1_9ACTN</name>
<evidence type="ECO:0000313" key="2">
    <source>
        <dbReference type="EMBL" id="RNM12952.1"/>
    </source>
</evidence>
<evidence type="ECO:0000313" key="3">
    <source>
        <dbReference type="Proteomes" id="UP000279994"/>
    </source>
</evidence>
<evidence type="ECO:0000259" key="1">
    <source>
        <dbReference type="Pfam" id="PF02627"/>
    </source>
</evidence>
<dbReference type="Gene3D" id="1.20.1290.10">
    <property type="entry name" value="AhpD-like"/>
    <property type="match status" value="1"/>
</dbReference>
<dbReference type="Proteomes" id="UP000279994">
    <property type="component" value="Unassembled WGS sequence"/>
</dbReference>
<dbReference type="PANTHER" id="PTHR34846">
    <property type="entry name" value="4-CARBOXYMUCONOLACTONE DECARBOXYLASE FAMILY PROTEIN (AFU_ORTHOLOGUE AFUA_6G11590)"/>
    <property type="match status" value="1"/>
</dbReference>
<sequence length="196" mass="22003">MTTTYATTEERRSAVRVPLEEPRTLFDRTVAWYCRRQFGEVLDNALALMHHRKVLKALFAFEKKVTTWDRLDPDLKVLAQAASAAMIGCSWCMDFGYYAAHSAGLDTTKLSEVPRWRDSQAFTPQERRVLEYAEAMTATPPEVTDEMAEALRADLGNDGFVELTVMVAVENERSRTNSALGLTSQGFKDHCEISGG</sequence>
<dbReference type="GO" id="GO:0051920">
    <property type="term" value="F:peroxiredoxin activity"/>
    <property type="evidence" value="ECO:0007669"/>
    <property type="project" value="InterPro"/>
</dbReference>
<dbReference type="EMBL" id="RJSF01000043">
    <property type="protein sequence ID" value="RNM12952.1"/>
    <property type="molecule type" value="Genomic_DNA"/>
</dbReference>
<feature type="domain" description="Carboxymuconolactone decarboxylase-like" evidence="1">
    <location>
        <begin position="53"/>
        <end position="135"/>
    </location>
</feature>
<organism evidence="2 3">
    <name type="scientific">Nocardioides pocheonensis</name>
    <dbReference type="NCBI Taxonomy" id="661485"/>
    <lineage>
        <taxon>Bacteria</taxon>
        <taxon>Bacillati</taxon>
        <taxon>Actinomycetota</taxon>
        <taxon>Actinomycetes</taxon>
        <taxon>Propionibacteriales</taxon>
        <taxon>Nocardioidaceae</taxon>
        <taxon>Nocardioides</taxon>
    </lineage>
</organism>
<gene>
    <name evidence="2" type="ORF">EFL26_16055</name>
</gene>
<dbReference type="InterPro" id="IPR029032">
    <property type="entry name" value="AhpD-like"/>
</dbReference>
<dbReference type="OrthoDB" id="657225at2"/>
<proteinExistence type="predicted"/>
<dbReference type="RefSeq" id="WP_123223928.1">
    <property type="nucleotide sequence ID" value="NZ_RJSF01000043.1"/>
</dbReference>
<reference evidence="2 3" key="1">
    <citation type="submission" date="2018-11" db="EMBL/GenBank/DDBJ databases">
        <authorList>
            <person name="Li F."/>
        </authorList>
    </citation>
    <scope>NUCLEOTIDE SEQUENCE [LARGE SCALE GENOMIC DNA]</scope>
    <source>
        <strain evidence="2 3">Gsoil 818</strain>
    </source>
</reference>
<dbReference type="AlphaFoldDB" id="A0A3N0GLB1"/>
<accession>A0A3N0GLB1</accession>
<protein>
    <submittedName>
        <fullName evidence="2">Carboxymuconolactone decarboxylase family protein</fullName>
    </submittedName>
</protein>
<keyword evidence="3" id="KW-1185">Reference proteome</keyword>
<comment type="caution">
    <text evidence="2">The sequence shown here is derived from an EMBL/GenBank/DDBJ whole genome shotgun (WGS) entry which is preliminary data.</text>
</comment>
<dbReference type="Pfam" id="PF02627">
    <property type="entry name" value="CMD"/>
    <property type="match status" value="1"/>
</dbReference>